<reference evidence="2 3" key="1">
    <citation type="journal article" date="2014" name="Am. J. Bot.">
        <title>Genome assembly and annotation for red clover (Trifolium pratense; Fabaceae).</title>
        <authorList>
            <person name="Istvanek J."/>
            <person name="Jaros M."/>
            <person name="Krenek A."/>
            <person name="Repkova J."/>
        </authorList>
    </citation>
    <scope>NUCLEOTIDE SEQUENCE [LARGE SCALE GENOMIC DNA]</scope>
    <source>
        <strain evidence="3">cv. Tatra</strain>
        <tissue evidence="2">Young leaves</tissue>
    </source>
</reference>
<dbReference type="InterPro" id="IPR013497">
    <property type="entry name" value="Topo_IA_cen"/>
</dbReference>
<evidence type="ECO:0000313" key="2">
    <source>
        <dbReference type="EMBL" id="PNX64731.1"/>
    </source>
</evidence>
<feature type="non-terminal residue" evidence="2">
    <location>
        <position position="1"/>
    </location>
</feature>
<dbReference type="InterPro" id="IPR023405">
    <property type="entry name" value="Topo_IA_core_domain"/>
</dbReference>
<dbReference type="Proteomes" id="UP000236291">
    <property type="component" value="Unassembled WGS sequence"/>
</dbReference>
<dbReference type="Gene3D" id="1.10.290.10">
    <property type="entry name" value="Topoisomerase I, domain 4"/>
    <property type="match status" value="1"/>
</dbReference>
<evidence type="ECO:0000259" key="1">
    <source>
        <dbReference type="PROSITE" id="PS52039"/>
    </source>
</evidence>
<dbReference type="EMBL" id="ASHM01169766">
    <property type="protein sequence ID" value="PNX64731.1"/>
    <property type="molecule type" value="Genomic_DNA"/>
</dbReference>
<keyword evidence="2" id="KW-0413">Isomerase</keyword>
<dbReference type="InterPro" id="IPR013826">
    <property type="entry name" value="Topo_IA_cen_sub3"/>
</dbReference>
<protein>
    <submittedName>
        <fullName evidence="2">DNA topoisomerase i</fullName>
    </submittedName>
</protein>
<feature type="non-terminal residue" evidence="2">
    <location>
        <position position="102"/>
    </location>
</feature>
<reference evidence="2 3" key="2">
    <citation type="journal article" date="2017" name="Front. Plant Sci.">
        <title>Gene Classification and Mining of Molecular Markers Useful in Red Clover (Trifolium pratense) Breeding.</title>
        <authorList>
            <person name="Istvanek J."/>
            <person name="Dluhosova J."/>
            <person name="Dluhos P."/>
            <person name="Patkova L."/>
            <person name="Nedelnik J."/>
            <person name="Repkova J."/>
        </authorList>
    </citation>
    <scope>NUCLEOTIDE SEQUENCE [LARGE SCALE GENOMIC DNA]</scope>
    <source>
        <strain evidence="3">cv. Tatra</strain>
        <tissue evidence="2">Young leaves</tissue>
    </source>
</reference>
<feature type="domain" description="Topo IA-type catalytic" evidence="1">
    <location>
        <begin position="1"/>
        <end position="102"/>
    </location>
</feature>
<dbReference type="Pfam" id="PF01131">
    <property type="entry name" value="Topoisom_bac"/>
    <property type="match status" value="1"/>
</dbReference>
<gene>
    <name evidence="2" type="ORF">L195_g062260</name>
</gene>
<name>A0A2K3KEL8_TRIPR</name>
<comment type="caution">
    <text evidence="2">The sequence shown here is derived from an EMBL/GenBank/DDBJ whole genome shotgun (WGS) entry which is preliminary data.</text>
</comment>
<dbReference type="PANTHER" id="PTHR42785:SF1">
    <property type="entry name" value="DNA TOPOISOMERASE"/>
    <property type="match status" value="1"/>
</dbReference>
<dbReference type="PROSITE" id="PS52039">
    <property type="entry name" value="TOPO_IA_2"/>
    <property type="match status" value="1"/>
</dbReference>
<dbReference type="SUPFAM" id="SSF56712">
    <property type="entry name" value="Prokaryotic type I DNA topoisomerase"/>
    <property type="match status" value="1"/>
</dbReference>
<evidence type="ECO:0000313" key="3">
    <source>
        <dbReference type="Proteomes" id="UP000236291"/>
    </source>
</evidence>
<dbReference type="GO" id="GO:0003677">
    <property type="term" value="F:DNA binding"/>
    <property type="evidence" value="ECO:0007669"/>
    <property type="project" value="InterPro"/>
</dbReference>
<proteinExistence type="predicted"/>
<organism evidence="2 3">
    <name type="scientific">Trifolium pratense</name>
    <name type="common">Red clover</name>
    <dbReference type="NCBI Taxonomy" id="57577"/>
    <lineage>
        <taxon>Eukaryota</taxon>
        <taxon>Viridiplantae</taxon>
        <taxon>Streptophyta</taxon>
        <taxon>Embryophyta</taxon>
        <taxon>Tracheophyta</taxon>
        <taxon>Spermatophyta</taxon>
        <taxon>Magnoliopsida</taxon>
        <taxon>eudicotyledons</taxon>
        <taxon>Gunneridae</taxon>
        <taxon>Pentapetalae</taxon>
        <taxon>rosids</taxon>
        <taxon>fabids</taxon>
        <taxon>Fabales</taxon>
        <taxon>Fabaceae</taxon>
        <taxon>Papilionoideae</taxon>
        <taxon>50 kb inversion clade</taxon>
        <taxon>NPAAA clade</taxon>
        <taxon>Hologalegina</taxon>
        <taxon>IRL clade</taxon>
        <taxon>Trifolieae</taxon>
        <taxon>Trifolium</taxon>
    </lineage>
</organism>
<dbReference type="PANTHER" id="PTHR42785">
    <property type="entry name" value="DNA TOPOISOMERASE, TYPE IA, CORE"/>
    <property type="match status" value="1"/>
</dbReference>
<sequence length="102" mass="11096">ALATRAAACRQFRVTESDSGPAKQSPPSPFSTSLLLQAASVSLKLDPEVTAKLAQKLFEQGVITYIRTDSVNFSDEAISEIRGFAQGKGWALPDKPRRFKVK</sequence>
<dbReference type="GO" id="GO:0003917">
    <property type="term" value="F:DNA topoisomerase type I (single strand cut, ATP-independent) activity"/>
    <property type="evidence" value="ECO:0007669"/>
    <property type="project" value="InterPro"/>
</dbReference>
<dbReference type="STRING" id="57577.A0A2K3KEL8"/>
<dbReference type="Gene3D" id="2.70.20.10">
    <property type="entry name" value="Topoisomerase I, domain 3"/>
    <property type="match status" value="1"/>
</dbReference>
<accession>A0A2K3KEL8</accession>
<dbReference type="AlphaFoldDB" id="A0A2K3KEL8"/>
<dbReference type="InterPro" id="IPR013825">
    <property type="entry name" value="Topo_IA_cen_sub2"/>
</dbReference>
<dbReference type="GO" id="GO:0006265">
    <property type="term" value="P:DNA topological change"/>
    <property type="evidence" value="ECO:0007669"/>
    <property type="project" value="InterPro"/>
</dbReference>
<dbReference type="InterPro" id="IPR000380">
    <property type="entry name" value="Topo_IA"/>
</dbReference>